<dbReference type="AlphaFoldDB" id="A0AAE1GPS2"/>
<sequence>MVQSGVVDKWYSDEVTKLKLKEMGKGGGKYGEQDLIKSKPLTLDHLQGAFYILGCGALLAANVLFSEVITQYLNLFHSSTRIT</sequence>
<keyword evidence="1" id="KW-0812">Transmembrane</keyword>
<feature type="transmembrane region" description="Helical" evidence="1">
    <location>
        <begin position="49"/>
        <end position="73"/>
    </location>
</feature>
<dbReference type="Proteomes" id="UP001286313">
    <property type="component" value="Unassembled WGS sequence"/>
</dbReference>
<keyword evidence="1" id="KW-1133">Transmembrane helix</keyword>
<evidence type="ECO:0000313" key="3">
    <source>
        <dbReference type="Proteomes" id="UP001286313"/>
    </source>
</evidence>
<evidence type="ECO:0000256" key="1">
    <source>
        <dbReference type="SAM" id="Phobius"/>
    </source>
</evidence>
<protein>
    <submittedName>
        <fullName evidence="2">Uncharacterized protein</fullName>
    </submittedName>
</protein>
<evidence type="ECO:0000313" key="2">
    <source>
        <dbReference type="EMBL" id="KAK3896072.1"/>
    </source>
</evidence>
<proteinExistence type="predicted"/>
<gene>
    <name evidence="2" type="ORF">Pcinc_000259</name>
</gene>
<dbReference type="EMBL" id="JAWQEG010000019">
    <property type="protein sequence ID" value="KAK3896072.1"/>
    <property type="molecule type" value="Genomic_DNA"/>
</dbReference>
<keyword evidence="3" id="KW-1185">Reference proteome</keyword>
<reference evidence="2" key="1">
    <citation type="submission" date="2023-10" db="EMBL/GenBank/DDBJ databases">
        <title>Genome assemblies of two species of porcelain crab, Petrolisthes cinctipes and Petrolisthes manimaculis (Anomura: Porcellanidae).</title>
        <authorList>
            <person name="Angst P."/>
        </authorList>
    </citation>
    <scope>NUCLEOTIDE SEQUENCE</scope>
    <source>
        <strain evidence="2">PB745_01</strain>
        <tissue evidence="2">Gill</tissue>
    </source>
</reference>
<keyword evidence="1" id="KW-0472">Membrane</keyword>
<organism evidence="2 3">
    <name type="scientific">Petrolisthes cinctipes</name>
    <name type="common">Flat porcelain crab</name>
    <dbReference type="NCBI Taxonomy" id="88211"/>
    <lineage>
        <taxon>Eukaryota</taxon>
        <taxon>Metazoa</taxon>
        <taxon>Ecdysozoa</taxon>
        <taxon>Arthropoda</taxon>
        <taxon>Crustacea</taxon>
        <taxon>Multicrustacea</taxon>
        <taxon>Malacostraca</taxon>
        <taxon>Eumalacostraca</taxon>
        <taxon>Eucarida</taxon>
        <taxon>Decapoda</taxon>
        <taxon>Pleocyemata</taxon>
        <taxon>Anomura</taxon>
        <taxon>Galatheoidea</taxon>
        <taxon>Porcellanidae</taxon>
        <taxon>Petrolisthes</taxon>
    </lineage>
</organism>
<accession>A0AAE1GPS2</accession>
<comment type="caution">
    <text evidence="2">The sequence shown here is derived from an EMBL/GenBank/DDBJ whole genome shotgun (WGS) entry which is preliminary data.</text>
</comment>
<name>A0AAE1GPS2_PETCI</name>